<feature type="transmembrane region" description="Helical" evidence="6">
    <location>
        <begin position="158"/>
        <end position="177"/>
    </location>
</feature>
<feature type="region of interest" description="Disordered" evidence="5">
    <location>
        <begin position="1"/>
        <end position="39"/>
    </location>
</feature>
<dbReference type="InterPro" id="IPR011701">
    <property type="entry name" value="MFS"/>
</dbReference>
<gene>
    <name evidence="8" type="ORF">EJ05DRAFT_533661</name>
</gene>
<evidence type="ECO:0000313" key="8">
    <source>
        <dbReference type="EMBL" id="KAF2753529.1"/>
    </source>
</evidence>
<feature type="transmembrane region" description="Helical" evidence="6">
    <location>
        <begin position="364"/>
        <end position="383"/>
    </location>
</feature>
<protein>
    <submittedName>
        <fullName evidence="8">MFS general substrate transporter</fullName>
    </submittedName>
</protein>
<evidence type="ECO:0000313" key="9">
    <source>
        <dbReference type="Proteomes" id="UP000799437"/>
    </source>
</evidence>
<feature type="transmembrane region" description="Helical" evidence="6">
    <location>
        <begin position="297"/>
        <end position="317"/>
    </location>
</feature>
<dbReference type="Proteomes" id="UP000799437">
    <property type="component" value="Unassembled WGS sequence"/>
</dbReference>
<keyword evidence="3 6" id="KW-1133">Transmembrane helix</keyword>
<feature type="transmembrane region" description="Helical" evidence="6">
    <location>
        <begin position="96"/>
        <end position="116"/>
    </location>
</feature>
<evidence type="ECO:0000256" key="1">
    <source>
        <dbReference type="ARBA" id="ARBA00004141"/>
    </source>
</evidence>
<proteinExistence type="predicted"/>
<sequence>MEHEKRAGEISQPSTSCTEAPYSKEAASPPKTVSRHSDEKLEPTINPLNWSLIKRWSLVVSIALSNCIASMAFTAFEPAMPVVMTEFHSQSSAVESLVVSIYMMGYIVGPLLVAPVSELYGRAIVLRVGLPLLLVSLASSSASTCIAMFVVFRAIGGFGQIALLLMANVFVADLISVEQRGLGMSVILMGPGMRFHMNAVTFANVGTGPITSDYIAEHVEWRWMFWICLMAAGTFGALIIVLYRESCGTIVKAKWLAEKHMPYEKINIIRPSPAKKKAELRTVFQDAYGFTASQSGLAYLGIAVGLVFSEVTAGYFSGRFVRVMMSKNGRESKPEHRLPLLLVGGAVLPAGFLIYGWTVEYRTYFILPIIGSALIAMGVMYNYMPSQMYLVDCFAVHPVSATGAASVVRSIVSAVLPLAANPILLAFIALLNVPTAVILLRYGEMTRTRFEVKL</sequence>
<feature type="transmembrane region" description="Helical" evidence="6">
    <location>
        <begin position="128"/>
        <end position="152"/>
    </location>
</feature>
<organism evidence="8 9">
    <name type="scientific">Pseudovirgaria hyperparasitica</name>
    <dbReference type="NCBI Taxonomy" id="470096"/>
    <lineage>
        <taxon>Eukaryota</taxon>
        <taxon>Fungi</taxon>
        <taxon>Dikarya</taxon>
        <taxon>Ascomycota</taxon>
        <taxon>Pezizomycotina</taxon>
        <taxon>Dothideomycetes</taxon>
        <taxon>Dothideomycetes incertae sedis</taxon>
        <taxon>Acrospermales</taxon>
        <taxon>Acrospermaceae</taxon>
        <taxon>Pseudovirgaria</taxon>
    </lineage>
</organism>
<comment type="subcellular location">
    <subcellularLocation>
        <location evidence="1">Membrane</location>
        <topology evidence="1">Multi-pass membrane protein</topology>
    </subcellularLocation>
</comment>
<evidence type="ECO:0000256" key="2">
    <source>
        <dbReference type="ARBA" id="ARBA00022692"/>
    </source>
</evidence>
<dbReference type="PANTHER" id="PTHR23502:SF60">
    <property type="entry name" value="MAJOR FACILITATOR SUPERFAMILY (MFS) PROFILE DOMAIN-CONTAINING PROTEIN-RELATED"/>
    <property type="match status" value="1"/>
</dbReference>
<evidence type="ECO:0000256" key="4">
    <source>
        <dbReference type="ARBA" id="ARBA00023136"/>
    </source>
</evidence>
<evidence type="ECO:0000256" key="6">
    <source>
        <dbReference type="SAM" id="Phobius"/>
    </source>
</evidence>
<evidence type="ECO:0000256" key="5">
    <source>
        <dbReference type="SAM" id="MobiDB-lite"/>
    </source>
</evidence>
<dbReference type="Pfam" id="PF07690">
    <property type="entry name" value="MFS_1"/>
    <property type="match status" value="1"/>
</dbReference>
<dbReference type="SUPFAM" id="SSF103473">
    <property type="entry name" value="MFS general substrate transporter"/>
    <property type="match status" value="1"/>
</dbReference>
<dbReference type="OrthoDB" id="5296287at2759"/>
<feature type="transmembrane region" description="Helical" evidence="6">
    <location>
        <begin position="338"/>
        <end position="358"/>
    </location>
</feature>
<dbReference type="GO" id="GO:0016020">
    <property type="term" value="C:membrane"/>
    <property type="evidence" value="ECO:0007669"/>
    <property type="project" value="UniProtKB-SubCell"/>
</dbReference>
<reference evidence="8" key="1">
    <citation type="journal article" date="2020" name="Stud. Mycol.">
        <title>101 Dothideomycetes genomes: a test case for predicting lifestyles and emergence of pathogens.</title>
        <authorList>
            <person name="Haridas S."/>
            <person name="Albert R."/>
            <person name="Binder M."/>
            <person name="Bloem J."/>
            <person name="Labutti K."/>
            <person name="Salamov A."/>
            <person name="Andreopoulos B."/>
            <person name="Baker S."/>
            <person name="Barry K."/>
            <person name="Bills G."/>
            <person name="Bluhm B."/>
            <person name="Cannon C."/>
            <person name="Castanera R."/>
            <person name="Culley D."/>
            <person name="Daum C."/>
            <person name="Ezra D."/>
            <person name="Gonzalez J."/>
            <person name="Henrissat B."/>
            <person name="Kuo A."/>
            <person name="Liang C."/>
            <person name="Lipzen A."/>
            <person name="Lutzoni F."/>
            <person name="Magnuson J."/>
            <person name="Mondo S."/>
            <person name="Nolan M."/>
            <person name="Ohm R."/>
            <person name="Pangilinan J."/>
            <person name="Park H.-J."/>
            <person name="Ramirez L."/>
            <person name="Alfaro M."/>
            <person name="Sun H."/>
            <person name="Tritt A."/>
            <person name="Yoshinaga Y."/>
            <person name="Zwiers L.-H."/>
            <person name="Turgeon B."/>
            <person name="Goodwin S."/>
            <person name="Spatafora J."/>
            <person name="Crous P."/>
            <person name="Grigoriev I."/>
        </authorList>
    </citation>
    <scope>NUCLEOTIDE SEQUENCE</scope>
    <source>
        <strain evidence="8">CBS 121739</strain>
    </source>
</reference>
<dbReference type="PANTHER" id="PTHR23502">
    <property type="entry name" value="MAJOR FACILITATOR SUPERFAMILY"/>
    <property type="match status" value="1"/>
</dbReference>
<feature type="transmembrane region" description="Helical" evidence="6">
    <location>
        <begin position="56"/>
        <end position="76"/>
    </location>
</feature>
<accession>A0A6A6VUF6</accession>
<feature type="domain" description="Major facilitator superfamily (MFS) profile" evidence="7">
    <location>
        <begin position="58"/>
        <end position="454"/>
    </location>
</feature>
<dbReference type="GeneID" id="54490186"/>
<keyword evidence="9" id="KW-1185">Reference proteome</keyword>
<dbReference type="RefSeq" id="XP_033595980.1">
    <property type="nucleotide sequence ID" value="XM_033749132.1"/>
</dbReference>
<feature type="transmembrane region" description="Helical" evidence="6">
    <location>
        <begin position="418"/>
        <end position="440"/>
    </location>
</feature>
<dbReference type="PROSITE" id="PS50850">
    <property type="entry name" value="MFS"/>
    <property type="match status" value="1"/>
</dbReference>
<dbReference type="AlphaFoldDB" id="A0A6A6VUF6"/>
<evidence type="ECO:0000259" key="7">
    <source>
        <dbReference type="PROSITE" id="PS50850"/>
    </source>
</evidence>
<feature type="transmembrane region" description="Helical" evidence="6">
    <location>
        <begin position="223"/>
        <end position="243"/>
    </location>
</feature>
<dbReference type="GO" id="GO:0022857">
    <property type="term" value="F:transmembrane transporter activity"/>
    <property type="evidence" value="ECO:0007669"/>
    <property type="project" value="InterPro"/>
</dbReference>
<name>A0A6A6VUF6_9PEZI</name>
<dbReference type="InterPro" id="IPR020846">
    <property type="entry name" value="MFS_dom"/>
</dbReference>
<keyword evidence="4 6" id="KW-0472">Membrane</keyword>
<evidence type="ECO:0000256" key="3">
    <source>
        <dbReference type="ARBA" id="ARBA00022989"/>
    </source>
</evidence>
<dbReference type="Gene3D" id="1.20.1250.20">
    <property type="entry name" value="MFS general substrate transporter like domains"/>
    <property type="match status" value="1"/>
</dbReference>
<keyword evidence="2 6" id="KW-0812">Transmembrane</keyword>
<dbReference type="EMBL" id="ML996584">
    <property type="protein sequence ID" value="KAF2753529.1"/>
    <property type="molecule type" value="Genomic_DNA"/>
</dbReference>
<dbReference type="InterPro" id="IPR036259">
    <property type="entry name" value="MFS_trans_sf"/>
</dbReference>